<dbReference type="OrthoDB" id="7630456at2"/>
<keyword evidence="2" id="KW-1185">Reference proteome</keyword>
<evidence type="ECO:0008006" key="3">
    <source>
        <dbReference type="Google" id="ProtNLM"/>
    </source>
</evidence>
<evidence type="ECO:0000313" key="2">
    <source>
        <dbReference type="Proteomes" id="UP000198761"/>
    </source>
</evidence>
<dbReference type="EMBL" id="FOCE01000005">
    <property type="protein sequence ID" value="SEN53169.1"/>
    <property type="molecule type" value="Genomic_DNA"/>
</dbReference>
<dbReference type="InterPro" id="IPR021508">
    <property type="entry name" value="Gp17-like"/>
</dbReference>
<gene>
    <name evidence="1" type="ORF">SAMN04488103_105293</name>
</gene>
<dbReference type="Pfam" id="PF11367">
    <property type="entry name" value="Tail_completion_gp17"/>
    <property type="match status" value="1"/>
</dbReference>
<dbReference type="STRING" id="933059.SAMN04488103_105293"/>
<dbReference type="AlphaFoldDB" id="A0A1H8HB74"/>
<dbReference type="InterPro" id="IPR053745">
    <property type="entry name" value="Viral_Tail_Comp_sf"/>
</dbReference>
<dbReference type="Proteomes" id="UP000198761">
    <property type="component" value="Unassembled WGS sequence"/>
</dbReference>
<proteinExistence type="predicted"/>
<dbReference type="Gene3D" id="3.30.2000.30">
    <property type="match status" value="1"/>
</dbReference>
<name>A0A1H8HB74_9RHOB</name>
<dbReference type="RefSeq" id="WP_091301425.1">
    <property type="nucleotide sequence ID" value="NZ_FOCE01000005.1"/>
</dbReference>
<reference evidence="1 2" key="1">
    <citation type="submission" date="2016-10" db="EMBL/GenBank/DDBJ databases">
        <authorList>
            <person name="de Groot N.N."/>
        </authorList>
    </citation>
    <scope>NUCLEOTIDE SEQUENCE [LARGE SCALE GENOMIC DNA]</scope>
    <source>
        <strain evidence="1 2">DSM 3857</strain>
    </source>
</reference>
<evidence type="ECO:0000313" key="1">
    <source>
        <dbReference type="EMBL" id="SEN53169.1"/>
    </source>
</evidence>
<protein>
    <recommendedName>
        <fullName evidence="3">DUF3168 domain-containing protein</fullName>
    </recommendedName>
</protein>
<organism evidence="1 2">
    <name type="scientific">Gemmobacter aquatilis</name>
    <dbReference type="NCBI Taxonomy" id="933059"/>
    <lineage>
        <taxon>Bacteria</taxon>
        <taxon>Pseudomonadati</taxon>
        <taxon>Pseudomonadota</taxon>
        <taxon>Alphaproteobacteria</taxon>
        <taxon>Rhodobacterales</taxon>
        <taxon>Paracoccaceae</taxon>
        <taxon>Gemmobacter</taxon>
    </lineage>
</organism>
<accession>A0A1H8HB74</accession>
<sequence>MIEPGFALQALIGDRLAADPDITARVNPLNIRAGMIRPDQMPAIVLAPARVRFLGHADGGQIMAEVRLLLHVWAVEDGAQAQAVAGAVMRAMMDAPEAEGFAIDAWTRPELVWMRDPDPARAHTQGVIALTAVLRWRAA</sequence>